<evidence type="ECO:0000313" key="3">
    <source>
        <dbReference type="WBParaSite" id="HPBE_0000056101-mRNA-1"/>
    </source>
</evidence>
<dbReference type="EMBL" id="UZAH01000421">
    <property type="protein sequence ID" value="VDO18945.1"/>
    <property type="molecule type" value="Genomic_DNA"/>
</dbReference>
<gene>
    <name evidence="1" type="ORF">HPBE_LOCUS563</name>
</gene>
<dbReference type="WBParaSite" id="HPBE_0000056101-mRNA-1">
    <property type="protein sequence ID" value="HPBE_0000056101-mRNA-1"/>
    <property type="gene ID" value="HPBE_0000056101"/>
</dbReference>
<accession>A0A183F319</accession>
<protein>
    <submittedName>
        <fullName evidence="3">DUF4304 domain-containing protein</fullName>
    </submittedName>
</protein>
<sequence length="106" mass="11979">MTTCLDVAGAIACCDWYKVVLVERFDNTELHVNINSRGGNARIPGNWLPRIITIFFKDRYRQLSPEIEAALKKMKLGKATGHDDLAADIHSSLSLWMPRDLQEPIP</sequence>
<proteinExistence type="predicted"/>
<reference evidence="1 2" key="1">
    <citation type="submission" date="2018-11" db="EMBL/GenBank/DDBJ databases">
        <authorList>
            <consortium name="Pathogen Informatics"/>
        </authorList>
    </citation>
    <scope>NUCLEOTIDE SEQUENCE [LARGE SCALE GENOMIC DNA]</scope>
</reference>
<dbReference type="Proteomes" id="UP000050761">
    <property type="component" value="Unassembled WGS sequence"/>
</dbReference>
<reference evidence="3" key="2">
    <citation type="submission" date="2019-09" db="UniProtKB">
        <authorList>
            <consortium name="WormBaseParasite"/>
        </authorList>
    </citation>
    <scope>IDENTIFICATION</scope>
</reference>
<evidence type="ECO:0000313" key="1">
    <source>
        <dbReference type="EMBL" id="VDO18945.1"/>
    </source>
</evidence>
<name>A0A183F319_HELPZ</name>
<dbReference type="AlphaFoldDB" id="A0A183F319"/>
<evidence type="ECO:0000313" key="2">
    <source>
        <dbReference type="Proteomes" id="UP000050761"/>
    </source>
</evidence>
<keyword evidence="2" id="KW-1185">Reference proteome</keyword>
<organism evidence="2 3">
    <name type="scientific">Heligmosomoides polygyrus</name>
    <name type="common">Parasitic roundworm</name>
    <dbReference type="NCBI Taxonomy" id="6339"/>
    <lineage>
        <taxon>Eukaryota</taxon>
        <taxon>Metazoa</taxon>
        <taxon>Ecdysozoa</taxon>
        <taxon>Nematoda</taxon>
        <taxon>Chromadorea</taxon>
        <taxon>Rhabditida</taxon>
        <taxon>Rhabditina</taxon>
        <taxon>Rhabditomorpha</taxon>
        <taxon>Strongyloidea</taxon>
        <taxon>Heligmosomidae</taxon>
        <taxon>Heligmosomoides</taxon>
    </lineage>
</organism>
<accession>A0A3P7WZM1</accession>